<dbReference type="Proteomes" id="UP000017175">
    <property type="component" value="Chromosome"/>
</dbReference>
<dbReference type="AlphaFoldDB" id="A0A0K1QRE5"/>
<gene>
    <name evidence="2" type="ORF">B723_18830</name>
</gene>
<dbReference type="OrthoDB" id="5297034at2"/>
<dbReference type="eggNOG" id="COG3162">
    <property type="taxonomic scope" value="Bacteria"/>
</dbReference>
<protein>
    <submittedName>
        <fullName evidence="2">Membrane protein</fullName>
    </submittedName>
</protein>
<keyword evidence="1" id="KW-1133">Transmembrane helix</keyword>
<feature type="transmembrane region" description="Helical" evidence="1">
    <location>
        <begin position="84"/>
        <end position="101"/>
    </location>
</feature>
<evidence type="ECO:0000313" key="3">
    <source>
        <dbReference type="Proteomes" id="UP000017175"/>
    </source>
</evidence>
<proteinExistence type="predicted"/>
<feature type="transmembrane region" description="Helical" evidence="1">
    <location>
        <begin position="41"/>
        <end position="64"/>
    </location>
</feature>
<keyword evidence="1" id="KW-0472">Membrane</keyword>
<accession>A0A0K1QRE5</accession>
<dbReference type="Pfam" id="PF04341">
    <property type="entry name" value="DUF485"/>
    <property type="match status" value="1"/>
</dbReference>
<dbReference type="InterPro" id="IPR052959">
    <property type="entry name" value="Inner_membrane_assoc"/>
</dbReference>
<keyword evidence="1" id="KW-0812">Transmembrane</keyword>
<reference evidence="2 3" key="1">
    <citation type="journal article" date="2012" name="J. Bacteriol.">
        <title>Draft genome sequence of the cyanide-utilizing bacterium Pseudomonas fluorescens strain NCIMB 11764.</title>
        <authorList>
            <person name="Vilo C.A."/>
            <person name="Benedik M.J."/>
            <person name="Kunz D.A."/>
            <person name="Dong Q."/>
        </authorList>
    </citation>
    <scope>NUCLEOTIDE SEQUENCE [LARGE SCALE GENOMIC DNA]</scope>
    <source>
        <strain evidence="2 3">NCIMB 11764</strain>
    </source>
</reference>
<dbReference type="PANTHER" id="PTHR38598">
    <property type="entry name" value="INNER MEMBRANE PROTEIN YJCH"/>
    <property type="match status" value="1"/>
</dbReference>
<evidence type="ECO:0000313" key="2">
    <source>
        <dbReference type="EMBL" id="AKV08344.1"/>
    </source>
</evidence>
<dbReference type="RefSeq" id="WP_017339252.1">
    <property type="nucleotide sequence ID" value="NZ_CP010945.1"/>
</dbReference>
<organism evidence="2 3">
    <name type="scientific">Pseudomonas fluorescens NCIMB 11764</name>
    <dbReference type="NCBI Taxonomy" id="1221522"/>
    <lineage>
        <taxon>Bacteria</taxon>
        <taxon>Pseudomonadati</taxon>
        <taxon>Pseudomonadota</taxon>
        <taxon>Gammaproteobacteria</taxon>
        <taxon>Pseudomonadales</taxon>
        <taxon>Pseudomonadaceae</taxon>
        <taxon>Pseudomonas</taxon>
    </lineage>
</organism>
<dbReference type="EMBL" id="CP010945">
    <property type="protein sequence ID" value="AKV08344.1"/>
    <property type="molecule type" value="Genomic_DNA"/>
</dbReference>
<evidence type="ECO:0000256" key="1">
    <source>
        <dbReference type="SAM" id="Phobius"/>
    </source>
</evidence>
<name>A0A0K1QRE5_PSEFL</name>
<sequence>MEHAYPRDGGPAMSANQVDDTLQNPILENPQFRALVKQRRIFSWSMTALMLAVYFGFILSLAFIPARLGTPIVEGQPMTWGVPIGFGMLAFTIVLVAVYVWRTNTCYDPEIKTIIRSFNK</sequence>
<dbReference type="InterPro" id="IPR007436">
    <property type="entry name" value="DUF485"/>
</dbReference>
<dbReference type="GO" id="GO:0005886">
    <property type="term" value="C:plasma membrane"/>
    <property type="evidence" value="ECO:0007669"/>
    <property type="project" value="TreeGrafter"/>
</dbReference>
<dbReference type="PANTHER" id="PTHR38598:SF1">
    <property type="entry name" value="INNER MEMBRANE PROTEIN YJCH"/>
    <property type="match status" value="1"/>
</dbReference>